<dbReference type="EMBL" id="JH993048">
    <property type="protein sequence ID" value="EKX38474.1"/>
    <property type="molecule type" value="Genomic_DNA"/>
</dbReference>
<evidence type="ECO:0000313" key="1">
    <source>
        <dbReference type="EMBL" id="EKX38474.1"/>
    </source>
</evidence>
<reference evidence="3" key="2">
    <citation type="submission" date="2012-11" db="EMBL/GenBank/DDBJ databases">
        <authorList>
            <person name="Kuo A."/>
            <person name="Curtis B.A."/>
            <person name="Tanifuji G."/>
            <person name="Burki F."/>
            <person name="Gruber A."/>
            <person name="Irimia M."/>
            <person name="Maruyama S."/>
            <person name="Arias M.C."/>
            <person name="Ball S.G."/>
            <person name="Gile G.H."/>
            <person name="Hirakawa Y."/>
            <person name="Hopkins J.F."/>
            <person name="Rensing S.A."/>
            <person name="Schmutz J."/>
            <person name="Symeonidi A."/>
            <person name="Elias M."/>
            <person name="Eveleigh R.J."/>
            <person name="Herman E.K."/>
            <person name="Klute M.J."/>
            <person name="Nakayama T."/>
            <person name="Obornik M."/>
            <person name="Reyes-Prieto A."/>
            <person name="Armbrust E.V."/>
            <person name="Aves S.J."/>
            <person name="Beiko R.G."/>
            <person name="Coutinho P."/>
            <person name="Dacks J.B."/>
            <person name="Durnford D.G."/>
            <person name="Fast N.M."/>
            <person name="Green B.R."/>
            <person name="Grisdale C."/>
            <person name="Hempe F."/>
            <person name="Henrissat B."/>
            <person name="Hoppner M.P."/>
            <person name="Ishida K.-I."/>
            <person name="Kim E."/>
            <person name="Koreny L."/>
            <person name="Kroth P.G."/>
            <person name="Liu Y."/>
            <person name="Malik S.-B."/>
            <person name="Maier U.G."/>
            <person name="McRose D."/>
            <person name="Mock T."/>
            <person name="Neilson J.A."/>
            <person name="Onodera N.T."/>
            <person name="Poole A.M."/>
            <person name="Pritham E.J."/>
            <person name="Richards T.A."/>
            <person name="Rocap G."/>
            <person name="Roy S.W."/>
            <person name="Sarai C."/>
            <person name="Schaack S."/>
            <person name="Shirato S."/>
            <person name="Slamovits C.H."/>
            <person name="Spencer D.F."/>
            <person name="Suzuki S."/>
            <person name="Worden A.Z."/>
            <person name="Zauner S."/>
            <person name="Barry K."/>
            <person name="Bell C."/>
            <person name="Bharti A.K."/>
            <person name="Crow J.A."/>
            <person name="Grimwood J."/>
            <person name="Kramer R."/>
            <person name="Lindquist E."/>
            <person name="Lucas S."/>
            <person name="Salamov A."/>
            <person name="McFadden G.I."/>
            <person name="Lane C.E."/>
            <person name="Keeling P.J."/>
            <person name="Gray M.W."/>
            <person name="Grigoriev I.V."/>
            <person name="Archibald J.M."/>
        </authorList>
    </citation>
    <scope>NUCLEOTIDE SEQUENCE</scope>
    <source>
        <strain evidence="3">CCMP2712</strain>
    </source>
</reference>
<dbReference type="GeneID" id="17295161"/>
<evidence type="ECO:0000313" key="2">
    <source>
        <dbReference type="EnsemblProtists" id="EKX38474"/>
    </source>
</evidence>
<accession>L1IRE5</accession>
<reference evidence="2" key="3">
    <citation type="submission" date="2016-03" db="UniProtKB">
        <authorList>
            <consortium name="EnsemblProtists"/>
        </authorList>
    </citation>
    <scope>IDENTIFICATION</scope>
</reference>
<dbReference type="Proteomes" id="UP000011087">
    <property type="component" value="Unassembled WGS sequence"/>
</dbReference>
<dbReference type="InterPro" id="IPR043930">
    <property type="entry name" value="DUF5754"/>
</dbReference>
<dbReference type="RefSeq" id="XP_005825454.1">
    <property type="nucleotide sequence ID" value="XM_005825397.1"/>
</dbReference>
<name>L1IRE5_GUITC</name>
<dbReference type="EnsemblProtists" id="EKX38474">
    <property type="protein sequence ID" value="EKX38474"/>
    <property type="gene ID" value="GUITHDRAFT_77197"/>
</dbReference>
<dbReference type="KEGG" id="gtt:GUITHDRAFT_77197"/>
<reference evidence="1 3" key="1">
    <citation type="journal article" date="2012" name="Nature">
        <title>Algal genomes reveal evolutionary mosaicism and the fate of nucleomorphs.</title>
        <authorList>
            <consortium name="DOE Joint Genome Institute"/>
            <person name="Curtis B.A."/>
            <person name="Tanifuji G."/>
            <person name="Burki F."/>
            <person name="Gruber A."/>
            <person name="Irimia M."/>
            <person name="Maruyama S."/>
            <person name="Arias M.C."/>
            <person name="Ball S.G."/>
            <person name="Gile G.H."/>
            <person name="Hirakawa Y."/>
            <person name="Hopkins J.F."/>
            <person name="Kuo A."/>
            <person name="Rensing S.A."/>
            <person name="Schmutz J."/>
            <person name="Symeonidi A."/>
            <person name="Elias M."/>
            <person name="Eveleigh R.J."/>
            <person name="Herman E.K."/>
            <person name="Klute M.J."/>
            <person name="Nakayama T."/>
            <person name="Obornik M."/>
            <person name="Reyes-Prieto A."/>
            <person name="Armbrust E.V."/>
            <person name="Aves S.J."/>
            <person name="Beiko R.G."/>
            <person name="Coutinho P."/>
            <person name="Dacks J.B."/>
            <person name="Durnford D.G."/>
            <person name="Fast N.M."/>
            <person name="Green B.R."/>
            <person name="Grisdale C.J."/>
            <person name="Hempel F."/>
            <person name="Henrissat B."/>
            <person name="Hoppner M.P."/>
            <person name="Ishida K."/>
            <person name="Kim E."/>
            <person name="Koreny L."/>
            <person name="Kroth P.G."/>
            <person name="Liu Y."/>
            <person name="Malik S.B."/>
            <person name="Maier U.G."/>
            <person name="McRose D."/>
            <person name="Mock T."/>
            <person name="Neilson J.A."/>
            <person name="Onodera N.T."/>
            <person name="Poole A.M."/>
            <person name="Pritham E.J."/>
            <person name="Richards T.A."/>
            <person name="Rocap G."/>
            <person name="Roy S.W."/>
            <person name="Sarai C."/>
            <person name="Schaack S."/>
            <person name="Shirato S."/>
            <person name="Slamovits C.H."/>
            <person name="Spencer D.F."/>
            <person name="Suzuki S."/>
            <person name="Worden A.Z."/>
            <person name="Zauner S."/>
            <person name="Barry K."/>
            <person name="Bell C."/>
            <person name="Bharti A.K."/>
            <person name="Crow J.A."/>
            <person name="Grimwood J."/>
            <person name="Kramer R."/>
            <person name="Lindquist E."/>
            <person name="Lucas S."/>
            <person name="Salamov A."/>
            <person name="McFadden G.I."/>
            <person name="Lane C.E."/>
            <person name="Keeling P.J."/>
            <person name="Gray M.W."/>
            <person name="Grigoriev I.V."/>
            <person name="Archibald J.M."/>
        </authorList>
    </citation>
    <scope>NUCLEOTIDE SEQUENCE</scope>
    <source>
        <strain evidence="1 3">CCMP2712</strain>
    </source>
</reference>
<sequence length="107" mass="13030">MSKYTYASLSPSQAKHKKYKLVLYDKDQKRIKTVQFGDSRYQDFTQTHNDQLRKYYIARHDNGREDWSVPDTPASCARWILWDQYTKEKGFENYLRRFHLKRLDLSD</sequence>
<dbReference type="AlphaFoldDB" id="L1IRE5"/>
<dbReference type="HOGENOM" id="CLU_2364027_0_0_1"/>
<gene>
    <name evidence="1" type="ORF">GUITHDRAFT_77197</name>
</gene>
<organism evidence="1">
    <name type="scientific">Guillardia theta (strain CCMP2712)</name>
    <name type="common">Cryptophyte</name>
    <dbReference type="NCBI Taxonomy" id="905079"/>
    <lineage>
        <taxon>Eukaryota</taxon>
        <taxon>Cryptophyceae</taxon>
        <taxon>Pyrenomonadales</taxon>
        <taxon>Geminigeraceae</taxon>
        <taxon>Guillardia</taxon>
    </lineage>
</organism>
<dbReference type="PaxDb" id="55529-EKX38474"/>
<dbReference type="Pfam" id="PF19058">
    <property type="entry name" value="DUF5754"/>
    <property type="match status" value="1"/>
</dbReference>
<evidence type="ECO:0000313" key="3">
    <source>
        <dbReference type="Proteomes" id="UP000011087"/>
    </source>
</evidence>
<keyword evidence="3" id="KW-1185">Reference proteome</keyword>
<proteinExistence type="predicted"/>
<protein>
    <submittedName>
        <fullName evidence="1 2">Uncharacterized protein</fullName>
    </submittedName>
</protein>